<reference evidence="1" key="1">
    <citation type="submission" date="2023-04" db="EMBL/GenBank/DDBJ databases">
        <title>Draft Genome sequencing of Naganishia species isolated from polar environments using Oxford Nanopore Technology.</title>
        <authorList>
            <person name="Leo P."/>
            <person name="Venkateswaran K."/>
        </authorList>
    </citation>
    <scope>NUCLEOTIDE SEQUENCE</scope>
    <source>
        <strain evidence="1">MNA-CCFEE 5262</strain>
    </source>
</reference>
<gene>
    <name evidence="1" type="ORF">QFC20_000549</name>
</gene>
<keyword evidence="2" id="KW-1185">Reference proteome</keyword>
<proteinExistence type="predicted"/>
<evidence type="ECO:0000313" key="2">
    <source>
        <dbReference type="Proteomes" id="UP001230649"/>
    </source>
</evidence>
<comment type="caution">
    <text evidence="1">The sequence shown here is derived from an EMBL/GenBank/DDBJ whole genome shotgun (WGS) entry which is preliminary data.</text>
</comment>
<organism evidence="1 2">
    <name type="scientific">Naganishia adeliensis</name>
    <dbReference type="NCBI Taxonomy" id="92952"/>
    <lineage>
        <taxon>Eukaryota</taxon>
        <taxon>Fungi</taxon>
        <taxon>Dikarya</taxon>
        <taxon>Basidiomycota</taxon>
        <taxon>Agaricomycotina</taxon>
        <taxon>Tremellomycetes</taxon>
        <taxon>Filobasidiales</taxon>
        <taxon>Filobasidiaceae</taxon>
        <taxon>Naganishia</taxon>
    </lineage>
</organism>
<dbReference type="Proteomes" id="UP001230649">
    <property type="component" value="Unassembled WGS sequence"/>
</dbReference>
<evidence type="ECO:0000313" key="1">
    <source>
        <dbReference type="EMBL" id="KAJ9116616.1"/>
    </source>
</evidence>
<name>A0ACC2WYZ3_9TREE</name>
<accession>A0ACC2WYZ3</accession>
<protein>
    <submittedName>
        <fullName evidence="1">Uncharacterized protein</fullName>
    </submittedName>
</protein>
<dbReference type="EMBL" id="JASBWS010000003">
    <property type="protein sequence ID" value="KAJ9116616.1"/>
    <property type="molecule type" value="Genomic_DNA"/>
</dbReference>
<sequence>MGLFSRKKSLSAIETAPVADAEKVEQVNDEAAYEKEPQTTGMESNFNVSTTSFTTYDEKLSYDAGNRPQISNTDALDIMGDHLYRYGCNWKKWFQPVDEESYYFDSDQVATGICLRSDTGKQRSYPLDCAGMDEFEWAVTSLNPAVAFKIRSPIVLSIMASYIQPDTTEFTINADTRIQILDELSHLGRARKHQYAAFVRDEGVLCVWSDSVKTIVADVEKLEKALLDFVWNHEHAQQKMTLPTLPGFAHPTEGEAPAADSTDAEDIEVSEQKKLWKSRPVIMYDSIIAGFNVILICALVALGYRTLIKGYLLDGKPARFALIAVTPFIIPLMMFSTQTVVSSLWQIFGPVNQVARNSLTFSAVAPKRTLGELPHVTVWLPVYKEDLEDVIMPTVESLKVAQATYQRQGGSVSILVCDDGLQLISPEEVDARKRFYRNNNMAYVSRPGHGVNGFQRRGRFKKASNMNFAIQLSLRVEEILDEMRPHAQEAMGEDYFWSDEDEQSLYEAALSQGVAETEGLAWADGNIRIGAVILIIDSDTRVPEDCLVDAVSEFEQCPDVAIIQHSSGVMQVAHHFFENGIAHFTRSIQLAISFCCANGAMGPFSALQEIIFEEDGGRKVWSESHVSEDFAISLALQLKGYIVRWVTYSDDKFEEGVSLTCDDEVNRWQKYAWGCSELLFHPFRYWVTRGPFTPLFRQYLGSNIPLSGKISTLGYIFSYYAIGLAWPLTVLNYVLIGFAIPIDAFYLNGWKIVFTCLILFPGLGNLSAVVLRYRLKVAGTGAFAKKQLTYILFFSIFFSGLSLQILSALICHMIGYQMTWAATLKTVEASNFFKEVPDIMRKFKFTLPLNVLMVGSSDCQAFMTLSVLILVLLYQVGMILTTSSLMPLDWRVSSIEAIIPMAMTVGSHILYPIVLNPWLVHFTF</sequence>